<proteinExistence type="predicted"/>
<sequence>MKKEFGVNGSDNKNQMGIPIRSLDLQLIIQMILSQVEVQIKQLHFRVDKMSGKAHKLLKIMQRVYIAQVQMIKIINQFLQEVIREFQLQKKKIRIGLQIKQFLQNQMDTLYVILMMILLVTNLVIIKQCISIKKFKITLQKRKKFQLREEKTVLSYFHRNQLRINPFYQIKMDYIQILQELLLILNLLQNIQLIFKTILSMGHQVMMVSFQLQPEEIQIRQFVE</sequence>
<accession>A0A8S1QIX3</accession>
<keyword evidence="1" id="KW-0472">Membrane</keyword>
<keyword evidence="1" id="KW-1133">Transmembrane helix</keyword>
<keyword evidence="1" id="KW-0812">Transmembrane</keyword>
<gene>
    <name evidence="2" type="ORF">PSON_ATCC_30995.1.T1050181</name>
</gene>
<evidence type="ECO:0008006" key="4">
    <source>
        <dbReference type="Google" id="ProtNLM"/>
    </source>
</evidence>
<dbReference type="EMBL" id="CAJJDN010000105">
    <property type="protein sequence ID" value="CAD8114395.1"/>
    <property type="molecule type" value="Genomic_DNA"/>
</dbReference>
<keyword evidence="3" id="KW-1185">Reference proteome</keyword>
<evidence type="ECO:0000256" key="1">
    <source>
        <dbReference type="SAM" id="Phobius"/>
    </source>
</evidence>
<evidence type="ECO:0000313" key="3">
    <source>
        <dbReference type="Proteomes" id="UP000692954"/>
    </source>
</evidence>
<comment type="caution">
    <text evidence="2">The sequence shown here is derived from an EMBL/GenBank/DDBJ whole genome shotgun (WGS) entry which is preliminary data.</text>
</comment>
<dbReference type="AlphaFoldDB" id="A0A8S1QIX3"/>
<organism evidence="2 3">
    <name type="scientific">Paramecium sonneborni</name>
    <dbReference type="NCBI Taxonomy" id="65129"/>
    <lineage>
        <taxon>Eukaryota</taxon>
        <taxon>Sar</taxon>
        <taxon>Alveolata</taxon>
        <taxon>Ciliophora</taxon>
        <taxon>Intramacronucleata</taxon>
        <taxon>Oligohymenophorea</taxon>
        <taxon>Peniculida</taxon>
        <taxon>Parameciidae</taxon>
        <taxon>Paramecium</taxon>
    </lineage>
</organism>
<reference evidence="2" key="1">
    <citation type="submission" date="2021-01" db="EMBL/GenBank/DDBJ databases">
        <authorList>
            <consortium name="Genoscope - CEA"/>
            <person name="William W."/>
        </authorList>
    </citation>
    <scope>NUCLEOTIDE SEQUENCE</scope>
</reference>
<evidence type="ECO:0000313" key="2">
    <source>
        <dbReference type="EMBL" id="CAD8114395.1"/>
    </source>
</evidence>
<name>A0A8S1QIX3_9CILI</name>
<protein>
    <recommendedName>
        <fullName evidence="4">Transmembrane protein</fullName>
    </recommendedName>
</protein>
<dbReference type="Proteomes" id="UP000692954">
    <property type="component" value="Unassembled WGS sequence"/>
</dbReference>
<feature type="transmembrane region" description="Helical" evidence="1">
    <location>
        <begin position="109"/>
        <end position="126"/>
    </location>
</feature>